<keyword evidence="2" id="KW-1185">Reference proteome</keyword>
<dbReference type="EMBL" id="JAIZAY010000021">
    <property type="protein sequence ID" value="KAJ8021958.1"/>
    <property type="molecule type" value="Genomic_DNA"/>
</dbReference>
<proteinExistence type="predicted"/>
<evidence type="ECO:0000313" key="2">
    <source>
        <dbReference type="Proteomes" id="UP001152320"/>
    </source>
</evidence>
<reference evidence="1" key="1">
    <citation type="submission" date="2021-10" db="EMBL/GenBank/DDBJ databases">
        <title>Tropical sea cucumber genome reveals ecological adaptation and Cuvierian tubules defense mechanism.</title>
        <authorList>
            <person name="Chen T."/>
        </authorList>
    </citation>
    <scope>NUCLEOTIDE SEQUENCE</scope>
    <source>
        <strain evidence="1">Nanhai2018</strain>
        <tissue evidence="1">Muscle</tissue>
    </source>
</reference>
<evidence type="ECO:0000313" key="1">
    <source>
        <dbReference type="EMBL" id="KAJ8021958.1"/>
    </source>
</evidence>
<comment type="caution">
    <text evidence="1">The sequence shown here is derived from an EMBL/GenBank/DDBJ whole genome shotgun (WGS) entry which is preliminary data.</text>
</comment>
<organism evidence="1 2">
    <name type="scientific">Holothuria leucospilota</name>
    <name type="common">Black long sea cucumber</name>
    <name type="synonym">Mertensiothuria leucospilota</name>
    <dbReference type="NCBI Taxonomy" id="206669"/>
    <lineage>
        <taxon>Eukaryota</taxon>
        <taxon>Metazoa</taxon>
        <taxon>Echinodermata</taxon>
        <taxon>Eleutherozoa</taxon>
        <taxon>Echinozoa</taxon>
        <taxon>Holothuroidea</taxon>
        <taxon>Aspidochirotacea</taxon>
        <taxon>Aspidochirotida</taxon>
        <taxon>Holothuriidae</taxon>
        <taxon>Holothuria</taxon>
    </lineage>
</organism>
<gene>
    <name evidence="1" type="ORF">HOLleu_39306</name>
</gene>
<sequence length="251" mass="29266">MVSCFHTHLKNKLDDHGKEKCEVFQQDHSKLDTVAFKGLTGKKQQKIVWDKNELCNQIGQDFYEHYKQIGILVEEDVLELHDKPGVSAEEHVQSKTQVRFYHKLFCEWYAAHRLSQFTVSTCKCKVYNTLKHIDPFDLQYVYRFACGLNTSAADTIIKYLRRDTKTFENFVILCILEKSGSTEEIKDAVRDFCSKNIRLRHSHSSILLWSTIQLLQIASTNKVRFRFILLCPDLRNSESGKKIALQISKIE</sequence>
<dbReference type="Proteomes" id="UP001152320">
    <property type="component" value="Chromosome 21"/>
</dbReference>
<protein>
    <submittedName>
        <fullName evidence="1">Uncharacterized protein</fullName>
    </submittedName>
</protein>
<name>A0A9Q0YG06_HOLLE</name>
<accession>A0A9Q0YG06</accession>
<dbReference type="AlphaFoldDB" id="A0A9Q0YG06"/>